<proteinExistence type="predicted"/>
<dbReference type="Proteomes" id="UP000789375">
    <property type="component" value="Unassembled WGS sequence"/>
</dbReference>
<name>A0A9N8VQ63_FUNMO</name>
<feature type="compositionally biased region" description="Basic and acidic residues" evidence="2">
    <location>
        <begin position="127"/>
        <end position="140"/>
    </location>
</feature>
<keyword evidence="1" id="KW-0175">Coiled coil</keyword>
<feature type="compositionally biased region" description="Low complexity" evidence="2">
    <location>
        <begin position="1114"/>
        <end position="1130"/>
    </location>
</feature>
<dbReference type="AlphaFoldDB" id="A0A9N8VQ63"/>
<feature type="coiled-coil region" evidence="1">
    <location>
        <begin position="455"/>
        <end position="928"/>
    </location>
</feature>
<keyword evidence="4" id="KW-1185">Reference proteome</keyword>
<protein>
    <submittedName>
        <fullName evidence="3">11424_t:CDS:1</fullName>
    </submittedName>
</protein>
<feature type="region of interest" description="Disordered" evidence="2">
    <location>
        <begin position="88"/>
        <end position="274"/>
    </location>
</feature>
<dbReference type="EMBL" id="CAJVPP010000216">
    <property type="protein sequence ID" value="CAG8456842.1"/>
    <property type="molecule type" value="Genomic_DNA"/>
</dbReference>
<organism evidence="3 4">
    <name type="scientific">Funneliformis mosseae</name>
    <name type="common">Endomycorrhizal fungus</name>
    <name type="synonym">Glomus mosseae</name>
    <dbReference type="NCBI Taxonomy" id="27381"/>
    <lineage>
        <taxon>Eukaryota</taxon>
        <taxon>Fungi</taxon>
        <taxon>Fungi incertae sedis</taxon>
        <taxon>Mucoromycota</taxon>
        <taxon>Glomeromycotina</taxon>
        <taxon>Glomeromycetes</taxon>
        <taxon>Glomerales</taxon>
        <taxon>Glomeraceae</taxon>
        <taxon>Funneliformis</taxon>
    </lineage>
</organism>
<evidence type="ECO:0000256" key="1">
    <source>
        <dbReference type="SAM" id="Coils"/>
    </source>
</evidence>
<feature type="compositionally biased region" description="Polar residues" evidence="2">
    <location>
        <begin position="1138"/>
        <end position="1149"/>
    </location>
</feature>
<feature type="compositionally biased region" description="Low complexity" evidence="2">
    <location>
        <begin position="210"/>
        <end position="224"/>
    </location>
</feature>
<comment type="caution">
    <text evidence="3">The sequence shown here is derived from an EMBL/GenBank/DDBJ whole genome shotgun (WGS) entry which is preliminary data.</text>
</comment>
<accession>A0A9N8VQ63</accession>
<feature type="region of interest" description="Disordered" evidence="2">
    <location>
        <begin position="1"/>
        <end position="23"/>
    </location>
</feature>
<dbReference type="PANTHER" id="PTHR45615">
    <property type="entry name" value="MYOSIN HEAVY CHAIN, NON-MUSCLE"/>
    <property type="match status" value="1"/>
</dbReference>
<feature type="compositionally biased region" description="Low complexity" evidence="2">
    <location>
        <begin position="1080"/>
        <end position="1093"/>
    </location>
</feature>
<feature type="compositionally biased region" description="Polar residues" evidence="2">
    <location>
        <begin position="1186"/>
        <end position="1206"/>
    </location>
</feature>
<evidence type="ECO:0000313" key="4">
    <source>
        <dbReference type="Proteomes" id="UP000789375"/>
    </source>
</evidence>
<sequence>MTSAAIPAIPAQPKRAKRTKTNLATVSLPKCKYELLDEATRERKEEMAQKAAVEEAKKSYPDTNTKPDIFLSSSFLSDDKIIIVNYPKNKKEKREKRDKDINDAYNALNGTKNDNSTQDMPQGAIDALEKLLGKVPDQQKTRGSNYGRLAQDFTFPSKQQSTAGKSKETNEEETAASSSKSYEDEREADLEDLDKKERARRRKSNLNALAPSFTPSFASSGSSTDQNKSVDSDSRIEVEDRKKKNKKEKAVIDVNGDIESPTYQRKPKKSSQQILPSELSAIDTTTGSYGSYVTNSFEPAFFMPAAPPTPFPVQFVENSPPNWEEFQKNLSTEVVSRVEMQVQKHIEKLVSEVRTTLVETRPEYISSSSSVSDKGKDDTVRLFEETERKNEETRFNKMQEELLQELQNYQHDILSSHEELMLRHEEVQTRHFQLQAEVQSTSVVQRRHVELQNMLQKELSQLDELKTCLQEMQSEHRKMQDRQQQLHDEMTDSQTLRRRLGEFDGEIAQLRFKNNQLTEENTLLRNEIAKLSEESKVKERKQDTFILELQNRERQLQSENIILKNKFSNNESELNLVRNKNKQVELSLEEQIQKFRTLQNENQKLFEENTATKNSHQSNISELKSKLRQAENELAESRRKYEFDINTWKSNEENLRAELQDTARQLDDVRDYHSLKKVQEKLESERNELLRINRELQTQREQDSIQIRNMNNEVEKLKKECNEMQLARNLENETIQTIQNELAAHRTCKKSLENRVSELSKIRQELEKEVAELVELRPRIKELEKQASDLERSCLKMKELETHSVELDHYRRRTHELETEIKNLRQHGRDSENHANQIENLQQMCHDLEEKFDNTNSEVIQLRHNNSELKKEASAKAEEVKLRTSELNQARGINQSLQNRTIEIVNELSDLRMRLREIEAEKNRLQMNAASTSTISYNSPMHTPRITNSDNILDERRISRDQMLYSNPSIPNNLNNFESSNYNRIKPQNTPNTYSQQTFSPLNNNMSSQSLQSSQPMQIMTSGINLQHSQASQYSPNHFSSTNHLQYNQPPQEVQSVVPLQQFSHIPPVVQLPHSHHQLHSAQQQKMTQQMQTHSHLPPLMTMQSYSTNVSALPSPTTSQQGSQSHPTQQKNGKAHSRNSSNNLGNNYPKQSKQKSNRKKQKNASGSQHKGVNDTVANNANNANNPQTNATDSNALRNPWNKSELNNGIWWEHNKTD</sequence>
<evidence type="ECO:0000313" key="3">
    <source>
        <dbReference type="EMBL" id="CAG8456842.1"/>
    </source>
</evidence>
<feature type="compositionally biased region" description="Basic and acidic residues" evidence="2">
    <location>
        <begin position="228"/>
        <end position="242"/>
    </location>
</feature>
<reference evidence="3" key="1">
    <citation type="submission" date="2021-06" db="EMBL/GenBank/DDBJ databases">
        <authorList>
            <person name="Kallberg Y."/>
            <person name="Tangrot J."/>
            <person name="Rosling A."/>
        </authorList>
    </citation>
    <scope>NUCLEOTIDE SEQUENCE</scope>
    <source>
        <strain evidence="3">87-6 pot B 2015</strain>
    </source>
</reference>
<feature type="compositionally biased region" description="Polar residues" evidence="2">
    <location>
        <begin position="108"/>
        <end position="120"/>
    </location>
</feature>
<dbReference type="PANTHER" id="PTHR45615:SF80">
    <property type="entry name" value="GRIP DOMAIN-CONTAINING PROTEIN"/>
    <property type="match status" value="1"/>
</dbReference>
<gene>
    <name evidence="3" type="ORF">FMOSSE_LOCUS1833</name>
</gene>
<feature type="compositionally biased region" description="Basic residues" evidence="2">
    <location>
        <begin position="1152"/>
        <end position="1162"/>
    </location>
</feature>
<feature type="region of interest" description="Disordered" evidence="2">
    <location>
        <begin position="1109"/>
        <end position="1217"/>
    </location>
</feature>
<evidence type="ECO:0000256" key="2">
    <source>
        <dbReference type="SAM" id="MobiDB-lite"/>
    </source>
</evidence>
<feature type="compositionally biased region" description="Polar residues" evidence="2">
    <location>
        <begin position="154"/>
        <end position="164"/>
    </location>
</feature>
<feature type="region of interest" description="Disordered" evidence="2">
    <location>
        <begin position="1074"/>
        <end position="1094"/>
    </location>
</feature>